<dbReference type="Gramene" id="mRNA:HanXRQr2_Chr04g0140671">
    <property type="protein sequence ID" value="mRNA:HanXRQr2_Chr04g0140671"/>
    <property type="gene ID" value="HanXRQr2_Chr04g0140671"/>
</dbReference>
<protein>
    <submittedName>
        <fullName evidence="2">Uncharacterized protein</fullName>
    </submittedName>
</protein>
<reference evidence="2" key="2">
    <citation type="submission" date="2020-06" db="EMBL/GenBank/DDBJ databases">
        <title>Helianthus annuus Genome sequencing and assembly Release 2.</title>
        <authorList>
            <person name="Gouzy J."/>
            <person name="Langlade N."/>
            <person name="Munos S."/>
        </authorList>
    </citation>
    <scope>NUCLEOTIDE SEQUENCE</scope>
    <source>
        <tissue evidence="2">Leaves</tissue>
    </source>
</reference>
<dbReference type="AlphaFoldDB" id="A0A9K3NPL9"/>
<sequence length="149" mass="17075">MHRLGLQLSILLMFDYAKAKVWFCWIVDWSIGPMVYRKCLIGLWIDALVLGCSGIVFSIEREGWGYGACAGKRKGRKRKRKDGEDVDKPEKTARKMVLAIRSVVLIERVVYEDGDFEDLETHEAKALLVGTMKRMVLFVNGRSLLISMY</sequence>
<proteinExistence type="predicted"/>
<dbReference type="EMBL" id="MNCJ02000319">
    <property type="protein sequence ID" value="KAF5808026.1"/>
    <property type="molecule type" value="Genomic_DNA"/>
</dbReference>
<evidence type="ECO:0000256" key="1">
    <source>
        <dbReference type="SAM" id="SignalP"/>
    </source>
</evidence>
<evidence type="ECO:0000313" key="2">
    <source>
        <dbReference type="EMBL" id="KAF5808026.1"/>
    </source>
</evidence>
<dbReference type="Proteomes" id="UP000215914">
    <property type="component" value="Unassembled WGS sequence"/>
</dbReference>
<organism evidence="2 3">
    <name type="scientific">Helianthus annuus</name>
    <name type="common">Common sunflower</name>
    <dbReference type="NCBI Taxonomy" id="4232"/>
    <lineage>
        <taxon>Eukaryota</taxon>
        <taxon>Viridiplantae</taxon>
        <taxon>Streptophyta</taxon>
        <taxon>Embryophyta</taxon>
        <taxon>Tracheophyta</taxon>
        <taxon>Spermatophyta</taxon>
        <taxon>Magnoliopsida</taxon>
        <taxon>eudicotyledons</taxon>
        <taxon>Gunneridae</taxon>
        <taxon>Pentapetalae</taxon>
        <taxon>asterids</taxon>
        <taxon>campanulids</taxon>
        <taxon>Asterales</taxon>
        <taxon>Asteraceae</taxon>
        <taxon>Asteroideae</taxon>
        <taxon>Heliantheae alliance</taxon>
        <taxon>Heliantheae</taxon>
        <taxon>Helianthus</taxon>
    </lineage>
</organism>
<name>A0A9K3NPL9_HELAN</name>
<feature type="chain" id="PRO_5039930511" evidence="1">
    <location>
        <begin position="20"/>
        <end position="149"/>
    </location>
</feature>
<keyword evidence="3" id="KW-1185">Reference proteome</keyword>
<accession>A0A9K3NPL9</accession>
<keyword evidence="1" id="KW-0732">Signal</keyword>
<feature type="signal peptide" evidence="1">
    <location>
        <begin position="1"/>
        <end position="19"/>
    </location>
</feature>
<comment type="caution">
    <text evidence="2">The sequence shown here is derived from an EMBL/GenBank/DDBJ whole genome shotgun (WGS) entry which is preliminary data.</text>
</comment>
<gene>
    <name evidence="2" type="ORF">HanXRQr2_Chr04g0140671</name>
</gene>
<evidence type="ECO:0000313" key="3">
    <source>
        <dbReference type="Proteomes" id="UP000215914"/>
    </source>
</evidence>
<reference evidence="2" key="1">
    <citation type="journal article" date="2017" name="Nature">
        <title>The sunflower genome provides insights into oil metabolism, flowering and Asterid evolution.</title>
        <authorList>
            <person name="Badouin H."/>
            <person name="Gouzy J."/>
            <person name="Grassa C.J."/>
            <person name="Murat F."/>
            <person name="Staton S.E."/>
            <person name="Cottret L."/>
            <person name="Lelandais-Briere C."/>
            <person name="Owens G.L."/>
            <person name="Carrere S."/>
            <person name="Mayjonade B."/>
            <person name="Legrand L."/>
            <person name="Gill N."/>
            <person name="Kane N.C."/>
            <person name="Bowers J.E."/>
            <person name="Hubner S."/>
            <person name="Bellec A."/>
            <person name="Berard A."/>
            <person name="Berges H."/>
            <person name="Blanchet N."/>
            <person name="Boniface M.C."/>
            <person name="Brunel D."/>
            <person name="Catrice O."/>
            <person name="Chaidir N."/>
            <person name="Claudel C."/>
            <person name="Donnadieu C."/>
            <person name="Faraut T."/>
            <person name="Fievet G."/>
            <person name="Helmstetter N."/>
            <person name="King M."/>
            <person name="Knapp S.J."/>
            <person name="Lai Z."/>
            <person name="Le Paslier M.C."/>
            <person name="Lippi Y."/>
            <person name="Lorenzon L."/>
            <person name="Mandel J.R."/>
            <person name="Marage G."/>
            <person name="Marchand G."/>
            <person name="Marquand E."/>
            <person name="Bret-Mestries E."/>
            <person name="Morien E."/>
            <person name="Nambeesan S."/>
            <person name="Nguyen T."/>
            <person name="Pegot-Espagnet P."/>
            <person name="Pouilly N."/>
            <person name="Raftis F."/>
            <person name="Sallet E."/>
            <person name="Schiex T."/>
            <person name="Thomas J."/>
            <person name="Vandecasteele C."/>
            <person name="Vares D."/>
            <person name="Vear F."/>
            <person name="Vautrin S."/>
            <person name="Crespi M."/>
            <person name="Mangin B."/>
            <person name="Burke J.M."/>
            <person name="Salse J."/>
            <person name="Munos S."/>
            <person name="Vincourt P."/>
            <person name="Rieseberg L.H."/>
            <person name="Langlade N.B."/>
        </authorList>
    </citation>
    <scope>NUCLEOTIDE SEQUENCE</scope>
    <source>
        <tissue evidence="2">Leaves</tissue>
    </source>
</reference>